<dbReference type="Gene3D" id="2.30.230.10">
    <property type="entry name" value="Lipovitellin, beta-sheet shell regions, chain A"/>
    <property type="match status" value="1"/>
</dbReference>
<dbReference type="InterPro" id="IPR011030">
    <property type="entry name" value="Lipovitellin_superhlx_dom"/>
</dbReference>
<proteinExistence type="predicted"/>
<evidence type="ECO:0000259" key="2">
    <source>
        <dbReference type="Pfam" id="PF01347"/>
    </source>
</evidence>
<sequence length="849" mass="94613">MDQFKNEDQPMTVTATAQITCESSGSYGSVDATRYCMVITGVGGNFLRFGQNQSNETDVNLSTLHGFAVDHLSGWFCFVQTSEGRVVSVFHSRTEDSEAVTFKKGIAAAFQANFRGTFEETEIDTNSKHLSHYSYEKSGEGSIKMHRSISNDDVVEYPANIPAGDVELVEEEDIEYKDGRLVKSNGTMHLLVERVMSTQQDDGTPTEDHEDEFSNIFNVRGNFSMELRVCRLVPRTARRRRGAVRENIDSDSSSEETLMASFDQKKSDLETLEKLRENLQTSDQMIAAIRNANNTKFYKVLEVVMVLESKYGAKGTPMIEHVLDYLNEVIDEKSETYEIQRLNIYSLLGTEGSLQAQNVLMERLRSPDLSDMERNSLILAVASLPDPSSGLIQTLEHMIAQNEETTTLLLAYGALVANVAPDREREMVKFITDRLPRDPTDIEVLIHVLHALGNTQSMLAVEHIIHYSQHEDEAVGLAAVTALRLFTSEPSVQQQFIYTLGNYTHSVALVSAIIDALRDGFEQNRQMTFNEDLIHLLTNITLDLGNSALENELVDFLKLVGTRETLALADMINTSSGLSRQKRLSSTDWSSTDSNFNAVCPLSERVQDESDFPNHRAYLWWKRIGRTSSSYPFYVQATAGAFAGYSSNCDFKVKAKALIRGCVLSREGEIVNILGSYVSLNGQMNGKLYVKFGSNVVLDINQNVVTSFTRTYNLPTYRRTLFTFSYTFTVWIIPLTLSVDVQIGLRGTMQVSGNLNAALQARAEIAPTAYASVTASVSVSLLIGRAGLSLTGSTEYSIGVEASVNTCWVNPSVAVTVYDEWPGGQITFSAFYQWRSYSWWSGVRFVPNS</sequence>
<comment type="caution">
    <text evidence="3">The sequence shown here is derived from an EMBL/GenBank/DDBJ whole genome shotgun (WGS) entry which is preliminary data.</text>
</comment>
<dbReference type="EMBL" id="CASHTH010000953">
    <property type="protein sequence ID" value="CAI8009369.1"/>
    <property type="molecule type" value="Genomic_DNA"/>
</dbReference>
<dbReference type="Pfam" id="PF01347">
    <property type="entry name" value="Vitellogenin_N"/>
    <property type="match status" value="1"/>
</dbReference>
<feature type="coiled-coil region" evidence="1">
    <location>
        <begin position="262"/>
        <end position="292"/>
    </location>
</feature>
<name>A0AA35W6Q0_GEOBA</name>
<evidence type="ECO:0000313" key="3">
    <source>
        <dbReference type="EMBL" id="CAI8009369.1"/>
    </source>
</evidence>
<protein>
    <recommendedName>
        <fullName evidence="2">Vitellogenin domain-containing protein</fullName>
    </recommendedName>
</protein>
<dbReference type="SUPFAM" id="SSF48431">
    <property type="entry name" value="Lipovitellin-phosvitin complex, superhelical domain"/>
    <property type="match status" value="1"/>
</dbReference>
<gene>
    <name evidence="3" type="ORF">GBAR_LOCUS6308</name>
</gene>
<keyword evidence="1" id="KW-0175">Coiled coil</keyword>
<dbReference type="AlphaFoldDB" id="A0AA35W6Q0"/>
<reference evidence="3" key="1">
    <citation type="submission" date="2023-03" db="EMBL/GenBank/DDBJ databases">
        <authorList>
            <person name="Steffen K."/>
            <person name="Cardenas P."/>
        </authorList>
    </citation>
    <scope>NUCLEOTIDE SEQUENCE</scope>
</reference>
<dbReference type="Gene3D" id="1.25.10.20">
    <property type="entry name" value="Vitellinogen, superhelical"/>
    <property type="match status" value="1"/>
</dbReference>
<dbReference type="GO" id="GO:0005319">
    <property type="term" value="F:lipid transporter activity"/>
    <property type="evidence" value="ECO:0007669"/>
    <property type="project" value="InterPro"/>
</dbReference>
<keyword evidence="4" id="KW-1185">Reference proteome</keyword>
<organism evidence="3 4">
    <name type="scientific">Geodia barretti</name>
    <name type="common">Barrett's horny sponge</name>
    <dbReference type="NCBI Taxonomy" id="519541"/>
    <lineage>
        <taxon>Eukaryota</taxon>
        <taxon>Metazoa</taxon>
        <taxon>Porifera</taxon>
        <taxon>Demospongiae</taxon>
        <taxon>Heteroscleromorpha</taxon>
        <taxon>Tetractinellida</taxon>
        <taxon>Astrophorina</taxon>
        <taxon>Geodiidae</taxon>
        <taxon>Geodia</taxon>
    </lineage>
</organism>
<dbReference type="Proteomes" id="UP001174909">
    <property type="component" value="Unassembled WGS sequence"/>
</dbReference>
<dbReference type="InterPro" id="IPR015816">
    <property type="entry name" value="Vitellinogen_b-sht_N"/>
</dbReference>
<dbReference type="InterPro" id="IPR001747">
    <property type="entry name" value="Vitellogenin_N"/>
</dbReference>
<evidence type="ECO:0000256" key="1">
    <source>
        <dbReference type="SAM" id="Coils"/>
    </source>
</evidence>
<evidence type="ECO:0000313" key="4">
    <source>
        <dbReference type="Proteomes" id="UP001174909"/>
    </source>
</evidence>
<accession>A0AA35W6Q0</accession>
<feature type="domain" description="Vitellogenin" evidence="2">
    <location>
        <begin position="125"/>
        <end position="496"/>
    </location>
</feature>